<dbReference type="PANTHER" id="PTHR11705:SF131">
    <property type="entry name" value="SHKT DOMAIN-CONTAINING PROTEIN"/>
    <property type="match status" value="1"/>
</dbReference>
<accession>A0A182EGC1</accession>
<evidence type="ECO:0000256" key="1">
    <source>
        <dbReference type="ARBA" id="ARBA00001947"/>
    </source>
</evidence>
<dbReference type="PANTHER" id="PTHR11705">
    <property type="entry name" value="PROTEASE FAMILY M14 CARBOXYPEPTIDASE A,B"/>
    <property type="match status" value="1"/>
</dbReference>
<evidence type="ECO:0000256" key="6">
    <source>
        <dbReference type="ARBA" id="ARBA00022729"/>
    </source>
</evidence>
<comment type="similarity">
    <text evidence="2 10">Belongs to the peptidase M14 family.</text>
</comment>
<name>A0A182EGC1_ONCOC</name>
<dbReference type="PROSITE" id="PS52035">
    <property type="entry name" value="PEPTIDASE_M14"/>
    <property type="match status" value="1"/>
</dbReference>
<keyword evidence="6" id="KW-0732">Signal</keyword>
<dbReference type="GO" id="GO:0004181">
    <property type="term" value="F:metallocarboxypeptidase activity"/>
    <property type="evidence" value="ECO:0007669"/>
    <property type="project" value="InterPro"/>
</dbReference>
<dbReference type="FunFam" id="3.40.630.10:FF:000084">
    <property type="entry name" value="Carboxypeptidase B2"/>
    <property type="match status" value="1"/>
</dbReference>
<sequence length="349" mass="40928">MKRNPAAVHLAVRLEYEQPRLQFPIRLAFALTINKAQGQSSELRGLDLEMDCFSNGQSHVACSRVDKPDNLYIYTEQQKYRLGTKNFNSKPVVWIDAGIHAREWASIHTALYFIEQLISEYYSSPKIEQYLKLLDIYIFPCLNPDGYEYTRTKPHHPSIRLWRKNRRSTNYYKWKNGRKQYCKGVDLNRNFDFHFAGNTFVKSHFYIYKAIRDAILRLRKRMKAYMTLHTYSQLWIYPFSNRRRSYSSDIDDLKAVAKKAVESIKKLYGTKYEYGTGPEVIYAFSGGSSDWVKATAKVKYSYTIELRPSRSSLDGFILNKRELIPLGRETYEGIKVVINKVIAEAKKKH</sequence>
<dbReference type="SUPFAM" id="SSF53187">
    <property type="entry name" value="Zn-dependent exopeptidases"/>
    <property type="match status" value="1"/>
</dbReference>
<comment type="cofactor">
    <cofactor evidence="1">
        <name>Zn(2+)</name>
        <dbReference type="ChEBI" id="CHEBI:29105"/>
    </cofactor>
</comment>
<evidence type="ECO:0000313" key="13">
    <source>
        <dbReference type="Proteomes" id="UP000271087"/>
    </source>
</evidence>
<dbReference type="GO" id="GO:0008270">
    <property type="term" value="F:zinc ion binding"/>
    <property type="evidence" value="ECO:0007669"/>
    <property type="project" value="InterPro"/>
</dbReference>
<dbReference type="InterPro" id="IPR027417">
    <property type="entry name" value="P-loop_NTPase"/>
</dbReference>
<keyword evidence="13" id="KW-1185">Reference proteome</keyword>
<proteinExistence type="inferred from homology"/>
<keyword evidence="8" id="KW-0862">Zinc</keyword>
<dbReference type="OrthoDB" id="3626597at2759"/>
<dbReference type="PRINTS" id="PR00765">
    <property type="entry name" value="CRBOXYPTASEA"/>
</dbReference>
<dbReference type="WBParaSite" id="nOo.2.0.1.t07142-RA">
    <property type="protein sequence ID" value="nOo.2.0.1.t07142-RA"/>
    <property type="gene ID" value="nOo.2.0.1.g07142"/>
</dbReference>
<dbReference type="EMBL" id="UYRW01002430">
    <property type="protein sequence ID" value="VDK85094.1"/>
    <property type="molecule type" value="Genomic_DNA"/>
</dbReference>
<dbReference type="Pfam" id="PF00246">
    <property type="entry name" value="Peptidase_M14"/>
    <property type="match status" value="1"/>
</dbReference>
<dbReference type="InterPro" id="IPR057247">
    <property type="entry name" value="CARBOXYPEPT_ZN_2"/>
</dbReference>
<evidence type="ECO:0000256" key="10">
    <source>
        <dbReference type="PROSITE-ProRule" id="PRU01379"/>
    </source>
</evidence>
<keyword evidence="5" id="KW-0479">Metal-binding</keyword>
<evidence type="ECO:0000313" key="12">
    <source>
        <dbReference type="EMBL" id="VDK85094.1"/>
    </source>
</evidence>
<dbReference type="GO" id="GO:0005615">
    <property type="term" value="C:extracellular space"/>
    <property type="evidence" value="ECO:0007669"/>
    <property type="project" value="TreeGrafter"/>
</dbReference>
<reference evidence="14" key="1">
    <citation type="submission" date="2016-06" db="UniProtKB">
        <authorList>
            <consortium name="WormBaseParasite"/>
        </authorList>
    </citation>
    <scope>IDENTIFICATION</scope>
</reference>
<dbReference type="SMART" id="SM00631">
    <property type="entry name" value="Zn_pept"/>
    <property type="match status" value="1"/>
</dbReference>
<evidence type="ECO:0000256" key="7">
    <source>
        <dbReference type="ARBA" id="ARBA00022801"/>
    </source>
</evidence>
<dbReference type="PROSITE" id="PS00133">
    <property type="entry name" value="CARBOXYPEPT_ZN_2"/>
    <property type="match status" value="1"/>
</dbReference>
<gene>
    <name evidence="12" type="ORF">NOO_LOCUS7142</name>
</gene>
<evidence type="ECO:0000256" key="2">
    <source>
        <dbReference type="ARBA" id="ARBA00005988"/>
    </source>
</evidence>
<reference evidence="12 13" key="2">
    <citation type="submission" date="2018-08" db="EMBL/GenBank/DDBJ databases">
        <authorList>
            <person name="Laetsch R D."/>
            <person name="Stevens L."/>
            <person name="Kumar S."/>
            <person name="Blaxter L. M."/>
        </authorList>
    </citation>
    <scope>NUCLEOTIDE SEQUENCE [LARGE SCALE GENOMIC DNA]</scope>
</reference>
<keyword evidence="4" id="KW-0645">Protease</keyword>
<dbReference type="SUPFAM" id="SSF52540">
    <property type="entry name" value="P-loop containing nucleoside triphosphate hydrolases"/>
    <property type="match status" value="1"/>
</dbReference>
<keyword evidence="9" id="KW-0482">Metalloprotease</keyword>
<organism evidence="14">
    <name type="scientific">Onchocerca ochengi</name>
    <name type="common">Filarial nematode worm</name>
    <dbReference type="NCBI Taxonomy" id="42157"/>
    <lineage>
        <taxon>Eukaryota</taxon>
        <taxon>Metazoa</taxon>
        <taxon>Ecdysozoa</taxon>
        <taxon>Nematoda</taxon>
        <taxon>Chromadorea</taxon>
        <taxon>Rhabditida</taxon>
        <taxon>Spirurina</taxon>
        <taxon>Spiruromorpha</taxon>
        <taxon>Filarioidea</taxon>
        <taxon>Onchocercidae</taxon>
        <taxon>Onchocerca</taxon>
    </lineage>
</organism>
<dbReference type="Gene3D" id="3.40.630.10">
    <property type="entry name" value="Zn peptidases"/>
    <property type="match status" value="1"/>
</dbReference>
<dbReference type="Proteomes" id="UP000271087">
    <property type="component" value="Unassembled WGS sequence"/>
</dbReference>
<dbReference type="GO" id="GO:0006508">
    <property type="term" value="P:proteolysis"/>
    <property type="evidence" value="ECO:0007669"/>
    <property type="project" value="UniProtKB-KW"/>
</dbReference>
<evidence type="ECO:0000256" key="9">
    <source>
        <dbReference type="ARBA" id="ARBA00023049"/>
    </source>
</evidence>
<protein>
    <submittedName>
        <fullName evidence="14">Peptidase_M14 domain-containing protein</fullName>
    </submittedName>
</protein>
<keyword evidence="7" id="KW-0378">Hydrolase</keyword>
<dbReference type="STRING" id="42157.A0A182EGC1"/>
<keyword evidence="3" id="KW-0121">Carboxypeptidase</keyword>
<evidence type="ECO:0000256" key="8">
    <source>
        <dbReference type="ARBA" id="ARBA00022833"/>
    </source>
</evidence>
<evidence type="ECO:0000256" key="5">
    <source>
        <dbReference type="ARBA" id="ARBA00022723"/>
    </source>
</evidence>
<feature type="domain" description="Peptidase M14" evidence="11">
    <location>
        <begin position="37"/>
        <end position="341"/>
    </location>
</feature>
<evidence type="ECO:0000256" key="3">
    <source>
        <dbReference type="ARBA" id="ARBA00022645"/>
    </source>
</evidence>
<evidence type="ECO:0000313" key="14">
    <source>
        <dbReference type="WBParaSite" id="nOo.2.0.1.t07142-RA"/>
    </source>
</evidence>
<dbReference type="AlphaFoldDB" id="A0A182EGC1"/>
<dbReference type="InterPro" id="IPR000834">
    <property type="entry name" value="Peptidase_M14"/>
</dbReference>
<feature type="active site" description="Proton donor/acceptor" evidence="10">
    <location>
        <position position="305"/>
    </location>
</feature>
<evidence type="ECO:0000256" key="4">
    <source>
        <dbReference type="ARBA" id="ARBA00022670"/>
    </source>
</evidence>
<evidence type="ECO:0000259" key="11">
    <source>
        <dbReference type="PROSITE" id="PS52035"/>
    </source>
</evidence>